<dbReference type="Gene3D" id="2.60.120.560">
    <property type="entry name" value="Exo-inulinase, domain 1"/>
    <property type="match status" value="1"/>
</dbReference>
<sequence>RLENGLALVPGHAVADASVEVLIGVEGAAYPGVAFRVADVLNFELAYATPHVSGQWDALQYDPVFHGSNTWQIHHGPSYQRSAEVPTGSWFQLRVDFYGTRAAISVEGQPPLVVERLARTAEAGLLGLWTYRPAHFSDLRVSTCDGANIPRGEMPSAAEGSLDAWFVEGYGAVTCEPNGVINLNRCLPMSLGEVRLTRRFEIPESGDVTFEFGFSDKLALMVDGQMIFSGEHTFRGFADRAARGYVESGMQSPP</sequence>
<name>X0WV74_9ZZZZ</name>
<gene>
    <name evidence="1" type="ORF">S01H1_61496</name>
</gene>
<organism evidence="1">
    <name type="scientific">marine sediment metagenome</name>
    <dbReference type="NCBI Taxonomy" id="412755"/>
    <lineage>
        <taxon>unclassified sequences</taxon>
        <taxon>metagenomes</taxon>
        <taxon>ecological metagenomes</taxon>
    </lineage>
</organism>
<proteinExistence type="predicted"/>
<protein>
    <submittedName>
        <fullName evidence="1">Uncharacterized protein</fullName>
    </submittedName>
</protein>
<dbReference type="EMBL" id="BARS01040327">
    <property type="protein sequence ID" value="GAG34550.1"/>
    <property type="molecule type" value="Genomic_DNA"/>
</dbReference>
<feature type="non-terminal residue" evidence="1">
    <location>
        <position position="1"/>
    </location>
</feature>
<comment type="caution">
    <text evidence="1">The sequence shown here is derived from an EMBL/GenBank/DDBJ whole genome shotgun (WGS) entry which is preliminary data.</text>
</comment>
<accession>X0WV74</accession>
<reference evidence="1" key="1">
    <citation type="journal article" date="2014" name="Front. Microbiol.">
        <title>High frequency of phylogenetically diverse reductive dehalogenase-homologous genes in deep subseafloor sedimentary metagenomes.</title>
        <authorList>
            <person name="Kawai M."/>
            <person name="Futagami T."/>
            <person name="Toyoda A."/>
            <person name="Takaki Y."/>
            <person name="Nishi S."/>
            <person name="Hori S."/>
            <person name="Arai W."/>
            <person name="Tsubouchi T."/>
            <person name="Morono Y."/>
            <person name="Uchiyama I."/>
            <person name="Ito T."/>
            <person name="Fujiyama A."/>
            <person name="Inagaki F."/>
            <person name="Takami H."/>
        </authorList>
    </citation>
    <scope>NUCLEOTIDE SEQUENCE</scope>
    <source>
        <strain evidence="1">Expedition CK06-06</strain>
    </source>
</reference>
<feature type="non-terminal residue" evidence="1">
    <location>
        <position position="254"/>
    </location>
</feature>
<evidence type="ECO:0000313" key="1">
    <source>
        <dbReference type="EMBL" id="GAG34550.1"/>
    </source>
</evidence>
<dbReference type="AlphaFoldDB" id="X0WV74"/>